<dbReference type="Gene3D" id="1.20.910.10">
    <property type="entry name" value="Heme oxygenase-like"/>
    <property type="match status" value="1"/>
</dbReference>
<accession>A0A1L8CR06</accession>
<keyword evidence="2" id="KW-1185">Reference proteome</keyword>
<gene>
    <name evidence="1" type="ORF">MMIC_P2340</name>
</gene>
<sequence length="221" mass="24430">MSFYDELLAATEVERNELLSIPFIQMGAAGKLSLESYIAFLTQAYHHVKHTTPLLMATGGRLSGQLEWLRDAVAEYIEEELGHQEWILNDIAVCGADKEAVRAGSPLPATELMVSYAYDTVYRKNPVGFFGMVLVLEGTSVALATNAAANIEASLGLPKSAFSYLNSHGSLDVSHVDFYEKLMNRLESDEDKQAVIHCAKMMYKLYGDIFRSLPLIALENS</sequence>
<dbReference type="InterPro" id="IPR016084">
    <property type="entry name" value="Haem_Oase-like_multi-hlx"/>
</dbReference>
<dbReference type="OrthoDB" id="5177824at2"/>
<proteinExistence type="predicted"/>
<comment type="caution">
    <text evidence="1">The sequence shown here is derived from an EMBL/GenBank/DDBJ whole genome shotgun (WGS) entry which is preliminary data.</text>
</comment>
<dbReference type="STRING" id="1921010.MMIC_P2340"/>
<dbReference type="EMBL" id="BDFD01000028">
    <property type="protein sequence ID" value="GAV21356.1"/>
    <property type="molecule type" value="Genomic_DNA"/>
</dbReference>
<dbReference type="Pfam" id="PF14518">
    <property type="entry name" value="Haem_oxygenas_2"/>
    <property type="match status" value="1"/>
</dbReference>
<dbReference type="AlphaFoldDB" id="A0A1L8CR06"/>
<protein>
    <submittedName>
        <fullName evidence="1">Uncharacterized protein</fullName>
    </submittedName>
</protein>
<dbReference type="SMART" id="SM01236">
    <property type="entry name" value="Haem_oxygenase_2"/>
    <property type="match status" value="1"/>
</dbReference>
<name>A0A1L8CR06_9PROT</name>
<evidence type="ECO:0000313" key="2">
    <source>
        <dbReference type="Proteomes" id="UP000231632"/>
    </source>
</evidence>
<evidence type="ECO:0000313" key="1">
    <source>
        <dbReference type="EMBL" id="GAV21356.1"/>
    </source>
</evidence>
<dbReference type="SUPFAM" id="SSF48613">
    <property type="entry name" value="Heme oxygenase-like"/>
    <property type="match status" value="1"/>
</dbReference>
<dbReference type="RefSeq" id="WP_072660653.1">
    <property type="nucleotide sequence ID" value="NZ_BDFD01000028.1"/>
</dbReference>
<dbReference type="Proteomes" id="UP000231632">
    <property type="component" value="Unassembled WGS sequence"/>
</dbReference>
<organism evidence="1 2">
    <name type="scientific">Mariprofundus micogutta</name>
    <dbReference type="NCBI Taxonomy" id="1921010"/>
    <lineage>
        <taxon>Bacteria</taxon>
        <taxon>Pseudomonadati</taxon>
        <taxon>Pseudomonadota</taxon>
        <taxon>Candidatius Mariprofundia</taxon>
        <taxon>Mariprofundales</taxon>
        <taxon>Mariprofundaceae</taxon>
        <taxon>Mariprofundus</taxon>
    </lineage>
</organism>
<reference evidence="1 2" key="1">
    <citation type="journal article" date="2017" name="Arch. Microbiol.">
        <title>Mariprofundus micogutta sp. nov., a novel iron-oxidizing zetaproteobacterium isolated from a deep-sea hydrothermal field at the Bayonnaise knoll of the Izu-Ogasawara arc, and a description of Mariprofundales ord. nov. and Zetaproteobacteria classis nov.</title>
        <authorList>
            <person name="Makita H."/>
            <person name="Tanaka E."/>
            <person name="Mitsunobu S."/>
            <person name="Miyazaki M."/>
            <person name="Nunoura T."/>
            <person name="Uematsu K."/>
            <person name="Takaki Y."/>
            <person name="Nishi S."/>
            <person name="Shimamura S."/>
            <person name="Takai K."/>
        </authorList>
    </citation>
    <scope>NUCLEOTIDE SEQUENCE [LARGE SCALE GENOMIC DNA]</scope>
    <source>
        <strain evidence="1 2">ET2</strain>
    </source>
</reference>